<accession>A0A841YE89</accession>
<evidence type="ECO:0000259" key="1">
    <source>
        <dbReference type="Pfam" id="PF17936"/>
    </source>
</evidence>
<organism evidence="3 4">
    <name type="scientific">Listeria fleischmannii</name>
    <dbReference type="NCBI Taxonomy" id="1069827"/>
    <lineage>
        <taxon>Bacteria</taxon>
        <taxon>Bacillati</taxon>
        <taxon>Bacillota</taxon>
        <taxon>Bacilli</taxon>
        <taxon>Bacillales</taxon>
        <taxon>Listeriaceae</taxon>
        <taxon>Listeria</taxon>
    </lineage>
</organism>
<evidence type="ECO:0000313" key="4">
    <source>
        <dbReference type="Proteomes" id="UP000571128"/>
    </source>
</evidence>
<dbReference type="Pfam" id="PF20585">
    <property type="entry name" value="Pectate_lyase_5"/>
    <property type="match status" value="1"/>
</dbReference>
<evidence type="ECO:0000259" key="2">
    <source>
        <dbReference type="Pfam" id="PF20622"/>
    </source>
</evidence>
<feature type="domain" description="Bacterial Ig" evidence="2">
    <location>
        <begin position="908"/>
        <end position="989"/>
    </location>
</feature>
<dbReference type="RefSeq" id="WP_039880234.1">
    <property type="nucleotide sequence ID" value="NZ_JAARPY010000006.1"/>
</dbReference>
<sequence length="1338" mass="139189">MSTKKNIIKKGGAVALATALVGSSLLSVLPVNVYATEAALKTATLKAAPTDATAVATFDQLKAALQNPSITNIKLTADIKVTSSFNFTTAKNLYGEGHTIDMNKYLIGISKSSLVNRIENINIINQDIYPLFWSTNSGVTVTYKDVTSDGEQFVYNSQGTTILEGNVVANTNHEEVYQGKDLVVKSGANVTFTSQTICPAIRVYGSVTQEANSSLKVTAKDKAIYGDGSNIQITTAGNMDLTSTTEQALYTSSSGGNMTVKSGAKFKATAGDKTEEGISLTSGNLRVENGADFQVISTGVQGSVQTGGTLVFENGSNFAITNTNPSGSVFANYSGSSTNININSDKGLSTWDSGLIDSEIPTHNYNDFETATFNLSGWDKGNLSQKNLSSNSSQFTSQFVSKTTGKLYGGSYALTHISQTTIEELTTNSTHVVGTAEPNASIIITNSQGIRIGEGRVGSDGNYDVTISKQAAGTRVTATASANGITSEASTIVQQAAIAQTTITPLTTDSTIASGTAEPNAKVDIYANGEVIGSGTANDKGEYAITIKAQDVGTRVTATATVDGVSSSATAVVTQGELAQTTIASLTTKSTLAEGTAEPNAMIVIETSTGEQLGSGKVGSDGKYSITIPKQPLDTVVIAKATINGKTSEARTTVVRGDIEQTTINKVTTESTNVSGTAEPNATIVIKDGSNNVIASGRAGSDGIYSFSIPKQAEGTLLVAEASADGFTSEASTLVVRDGINQTTINALTSESTIVSGTAEANASIVISNATGELGSGKVGSDGKYSITIPAQPAGTVVTAVATLGDKSSSASTTVTKQTKGTVVVNAPYYVGYDSNVQATVSGDVAKVYLLVDGTKYATVPVSGSFQYYAKDKITSLTSQVYLVGVDASGKELSRAAVNLKDGNLLKGAVSAKEFIIGVDNYVTGSYTGSVTKVALSVNGTIYPAVPVVGQGELRYYAKDKVLKETDDVKVIGYNVEGRAVSTATVTVNGPDSLKGSIQPNPSNFVISTDSYVKGTFTGNVSSVSLVINGTEYAKVGVLDGTNWQYYAKGKITNATDTVSVKAYNAAGSLVDTKDLTVSQNPVGVSTLTPSVFNFKKDGYVKGTFTGSVKYVALNVNGHVYGKVAVMDVTNWQYYAKDKITSAEDVVSVIGYDSTGLQIVEKDVSIKDDVASTLHADTYKLGDANATGTYTGAVKYVAVQVNGTVFGKVPVNSDGTYRYYIKDKVASKDDAVVVLAYDATGEMVAEAQVTIDPGVAPTLSSDEFTIGTTTYVSGKYTVGVKYVGLKVGDTIYSKVPVSTDGTYQYYAKDKVKNATDVVTVLGYDATGNVAVESIVKVN</sequence>
<dbReference type="Pfam" id="PF20622">
    <property type="entry name" value="Big_15"/>
    <property type="match status" value="6"/>
</dbReference>
<feature type="domain" description="Bacterial Ig" evidence="1">
    <location>
        <begin position="662"/>
        <end position="738"/>
    </location>
</feature>
<feature type="domain" description="Bacterial Ig" evidence="1">
    <location>
        <begin position="583"/>
        <end position="655"/>
    </location>
</feature>
<dbReference type="InterPro" id="IPR041498">
    <property type="entry name" value="Big_6"/>
</dbReference>
<feature type="domain" description="Bacterial Ig" evidence="1">
    <location>
        <begin position="421"/>
        <end position="493"/>
    </location>
</feature>
<comment type="caution">
    <text evidence="3">The sequence shown here is derived from an EMBL/GenBank/DDBJ whole genome shotgun (WGS) entry which is preliminary data.</text>
</comment>
<proteinExistence type="predicted"/>
<dbReference type="EMBL" id="JAARPY010000006">
    <property type="protein sequence ID" value="MBC1398702.1"/>
    <property type="molecule type" value="Genomic_DNA"/>
</dbReference>
<name>A0A841YE89_9LIST</name>
<dbReference type="Proteomes" id="UP000571128">
    <property type="component" value="Unassembled WGS sequence"/>
</dbReference>
<dbReference type="Gene3D" id="2.60.40.10">
    <property type="entry name" value="Immunoglobulins"/>
    <property type="match status" value="5"/>
</dbReference>
<dbReference type="InterPro" id="IPR013783">
    <property type="entry name" value="Ig-like_fold"/>
</dbReference>
<dbReference type="InterPro" id="IPR046746">
    <property type="entry name" value="Big_15"/>
</dbReference>
<evidence type="ECO:0000313" key="3">
    <source>
        <dbReference type="EMBL" id="MBC1398702.1"/>
    </source>
</evidence>
<feature type="domain" description="Bacterial Ig" evidence="2">
    <location>
        <begin position="1173"/>
        <end position="1252"/>
    </location>
</feature>
<feature type="domain" description="Bacterial Ig" evidence="1">
    <location>
        <begin position="743"/>
        <end position="816"/>
    </location>
</feature>
<protein>
    <submittedName>
        <fullName evidence="3">Autolysin modifier protein</fullName>
    </submittedName>
</protein>
<feature type="domain" description="Bacterial Ig" evidence="2">
    <location>
        <begin position="1002"/>
        <end position="1079"/>
    </location>
</feature>
<feature type="domain" description="Bacterial Ig" evidence="2">
    <location>
        <begin position="1087"/>
        <end position="1167"/>
    </location>
</feature>
<feature type="domain" description="Bacterial Ig" evidence="2">
    <location>
        <begin position="1258"/>
        <end position="1337"/>
    </location>
</feature>
<feature type="domain" description="Bacterial Ig" evidence="2">
    <location>
        <begin position="821"/>
        <end position="901"/>
    </location>
</feature>
<feature type="domain" description="Bacterial Ig" evidence="1">
    <location>
        <begin position="502"/>
        <end position="573"/>
    </location>
</feature>
<reference evidence="3 4" key="1">
    <citation type="submission" date="2020-03" db="EMBL/GenBank/DDBJ databases">
        <title>Soil Listeria distribution.</title>
        <authorList>
            <person name="Liao J."/>
            <person name="Wiedmann M."/>
        </authorList>
    </citation>
    <scope>NUCLEOTIDE SEQUENCE [LARGE SCALE GENOMIC DNA]</scope>
    <source>
        <strain evidence="3 4">FSL L7-1645</strain>
    </source>
</reference>
<gene>
    <name evidence="3" type="ORF">HB844_07470</name>
</gene>
<dbReference type="InterPro" id="IPR046776">
    <property type="entry name" value="Pectate_lyase_5"/>
</dbReference>
<dbReference type="Pfam" id="PF17936">
    <property type="entry name" value="Big_6"/>
    <property type="match status" value="5"/>
</dbReference>